<gene>
    <name evidence="1" type="ORF">PC117_g17808</name>
</gene>
<proteinExistence type="predicted"/>
<dbReference type="AlphaFoldDB" id="A0A8T1C484"/>
<reference evidence="1" key="1">
    <citation type="submission" date="2018-10" db="EMBL/GenBank/DDBJ databases">
        <title>Effector identification in a new, highly contiguous assembly of the strawberry crown rot pathogen Phytophthora cactorum.</title>
        <authorList>
            <person name="Armitage A.D."/>
            <person name="Nellist C.F."/>
            <person name="Bates H."/>
            <person name="Vickerstaff R.J."/>
            <person name="Harrison R.J."/>
        </authorList>
    </citation>
    <scope>NUCLEOTIDE SEQUENCE</scope>
    <source>
        <strain evidence="1">4040</strain>
    </source>
</reference>
<name>A0A8T1C484_9STRA</name>
<protein>
    <submittedName>
        <fullName evidence="1">Uncharacterized protein</fullName>
    </submittedName>
</protein>
<organism evidence="1 2">
    <name type="scientific">Phytophthora cactorum</name>
    <dbReference type="NCBI Taxonomy" id="29920"/>
    <lineage>
        <taxon>Eukaryota</taxon>
        <taxon>Sar</taxon>
        <taxon>Stramenopiles</taxon>
        <taxon>Oomycota</taxon>
        <taxon>Peronosporomycetes</taxon>
        <taxon>Peronosporales</taxon>
        <taxon>Peronosporaceae</taxon>
        <taxon>Phytophthora</taxon>
    </lineage>
</organism>
<dbReference type="Proteomes" id="UP000736787">
    <property type="component" value="Unassembled WGS sequence"/>
</dbReference>
<comment type="caution">
    <text evidence="1">The sequence shown here is derived from an EMBL/GenBank/DDBJ whole genome shotgun (WGS) entry which is preliminary data.</text>
</comment>
<sequence length="60" mass="6476">MCLLVPFNVNGGLLVPLRLTRIASTGATKLNYHGLSATISLMFSLQEPSTHINMSNNAFV</sequence>
<dbReference type="EMBL" id="RCMK01000687">
    <property type="protein sequence ID" value="KAG2916172.1"/>
    <property type="molecule type" value="Genomic_DNA"/>
</dbReference>
<evidence type="ECO:0000313" key="2">
    <source>
        <dbReference type="Proteomes" id="UP000736787"/>
    </source>
</evidence>
<accession>A0A8T1C484</accession>
<evidence type="ECO:0000313" key="1">
    <source>
        <dbReference type="EMBL" id="KAG2916172.1"/>
    </source>
</evidence>